<feature type="domain" description="PEGA" evidence="2">
    <location>
        <begin position="1156"/>
        <end position="1192"/>
    </location>
</feature>
<protein>
    <recommendedName>
        <fullName evidence="2">PEGA domain-containing protein</fullName>
    </recommendedName>
</protein>
<feature type="domain" description="PEGA" evidence="2">
    <location>
        <begin position="234"/>
        <end position="270"/>
    </location>
</feature>
<sequence length="1746" mass="198771">MAEERDPKKPKQRHRLLVNPQELGLTARIKTALLQQDMGITQRIKKAVGKTQDKEGFFEMKKFIFAALLTLLFFCIIFAYLGLRTRYVNVAVLYPDGSKGKGEVSVPFYSSQSNMKAPAYERQVVYERTDVYGKDLLDSEFEVYTKDNKVEDKHKLQPGTYKIKISKDGYKPIDRPVTISDKKVTVLVSLQPIVVPKRRLVLHINDPLFGGQPLEPDDVVIVGEKNKSIKNTLIRSGSYVVRVIKEGYEPLETTIDVPDDGVVKKKITLQYKFRPVRLLVDDGVWEEGKEPVLKGEDVVITQENKQINYRDTLLPGRYTLEINRDGYKQVRENIKILPGETLDIHRVKMRPLPRKVLVQMNYDVIPPDKIAPDKKYLIDLDSVNKITIPITDETVAPGNYNVVVEKAGYKKYSKPIFIEPNSRPYIVKAHMVSVTKYMLWKIFSDFDVDPTPNPDEMDVMVDIRKKGYKPVEDLQRSLPAQKLEIEVRVDMETIPRKVIPEISADNVLGVTTPDIISLARIINGNEKETVDVATKAPFKLYKPGRYRLRIRKVGYEPIDEEIIIFPDDKQYVIKKELVSIRRELVIDVNSDYDPDIKIKPDSMLVNRKDAEDGYKVKPGKHTLVLNKAGYYPIEKVIDVTPGSEPYIIKGQFNAKPREVHLEIYGGIEDPNNPDAQEGISKLDNVKVTIGGNEVRHGDAVPPQKVNEFRVEREGFEVYTFEGPIEPSEDPYILKTTLRPKTRRVLLHVTASFPKGIDLMPLDTSTLGNETIQKESEAKPGRYELVLGKTGYETIAKTLEIEPSEEPYRIIEIMKPKQRALTLDVSYDVPPENPNISQTVRLKGETIAFDKIVRTNDKIDPHNYRLEIVADGYERVTEAMTINPAETAYLLKRELVSLPRQVIFRVTSDYEMMPNLQDYQILVDGNPVENITKIKPGVHTLVINKAGFHSINDEFKLLAGTEDYVIQKQMVSMARVVRAQITDIEDNKPITPDIITLGDSPVTGSAPFKPKRYRLVIKAQGYSTLTEDVNIEPGATEYVIERQLSPSERLVKAEIKGDYNNDFLTAQVLTLNGEDVTPGSSKVRPGGYDVVIYVPGYEQLNTRIQVNPSQEDYIIRQTLVAKKRKLVLDISDSLDSSIKIIPNKVSFNGKEIREGEEIKPGQFQVQLEKEGYDPATTAITVEPSEEAYTLKMSMDPRARRLDLQVDGDYRPGVMLDLDQVVVDGRDFLPTDVLTPGERKVTLKKEGYEDLSFTITVAAGTTPFLVKKTMISKPRQVAVKVTHDYMDGADFTPELLTLGERDIVPEEKFKPASYELMIAHPGFAEIREKIDVEPGEGILELDRHLIANRRRLNVDLSYDVEPTQELGIHKIRIRSLNDTDFRQVSEGDMIIPGEYEVQIEKEAYELYRGRAVIIPDDRPYKLSAKLVAKYVQILIEVKYDIAPGEEAKALGDYEVTFINEDGIGRSVQHGNRIKPGNHKLEITRPGYGFGDSKKVLRIRPSEQPYWIRETLKAQPRPLSFGIYDQKVGRIIEAEQVLINGTVATPDTKFDPGVKYGFIARFVKYKTVDASVTIEPGDGPYAIKVDLTEYKKYEMRIGKKYHGMVLDSIKIPVEIYVDGDPLEKHHIISGDGFNLINYEFYAPKGMRSMRIVCGFYYDESLVRENFEFRDLRKIDTTRLLEHLRGLAKSSPSQALRRAVRLLKDRQDKFKVAALPQEDRRRIANLLRDLTLNPDEQKTRKTAIKKLEEK</sequence>
<dbReference type="PANTHER" id="PTHR36194:SF1">
    <property type="entry name" value="S-LAYER-LIKE PROTEIN"/>
    <property type="match status" value="1"/>
</dbReference>
<dbReference type="RefSeq" id="WP_151967458.1">
    <property type="nucleotide sequence ID" value="NZ_AP019860.1"/>
</dbReference>
<proteinExistence type="predicted"/>
<gene>
    <name evidence="3" type="ORF">UABAM_01600</name>
</gene>
<keyword evidence="1" id="KW-1133">Transmembrane helix</keyword>
<keyword evidence="1" id="KW-0472">Membrane</keyword>
<accession>A0A5S9IJY0</accession>
<dbReference type="Pfam" id="PF08308">
    <property type="entry name" value="PEGA"/>
    <property type="match status" value="2"/>
</dbReference>
<name>A0A5S9IJY0_UABAM</name>
<evidence type="ECO:0000259" key="2">
    <source>
        <dbReference type="Pfam" id="PF08308"/>
    </source>
</evidence>
<reference evidence="3 4" key="1">
    <citation type="submission" date="2019-08" db="EMBL/GenBank/DDBJ databases">
        <title>Complete genome sequence of Candidatus Uab amorphum.</title>
        <authorList>
            <person name="Shiratori T."/>
            <person name="Suzuki S."/>
            <person name="Kakizawa Y."/>
            <person name="Ishida K."/>
        </authorList>
    </citation>
    <scope>NUCLEOTIDE SEQUENCE [LARGE SCALE GENOMIC DNA]</scope>
    <source>
        <strain evidence="3 4">SRT547</strain>
    </source>
</reference>
<evidence type="ECO:0000313" key="3">
    <source>
        <dbReference type="EMBL" id="BBM83249.1"/>
    </source>
</evidence>
<dbReference type="KEGG" id="uam:UABAM_01600"/>
<dbReference type="Proteomes" id="UP000326354">
    <property type="component" value="Chromosome"/>
</dbReference>
<feature type="transmembrane region" description="Helical" evidence="1">
    <location>
        <begin position="63"/>
        <end position="83"/>
    </location>
</feature>
<keyword evidence="1" id="KW-0812">Transmembrane</keyword>
<organism evidence="3 4">
    <name type="scientific">Uabimicrobium amorphum</name>
    <dbReference type="NCBI Taxonomy" id="2596890"/>
    <lineage>
        <taxon>Bacteria</taxon>
        <taxon>Pseudomonadati</taxon>
        <taxon>Planctomycetota</taxon>
        <taxon>Candidatus Uabimicrobiia</taxon>
        <taxon>Candidatus Uabimicrobiales</taxon>
        <taxon>Candidatus Uabimicrobiaceae</taxon>
        <taxon>Candidatus Uabimicrobium</taxon>
    </lineage>
</organism>
<dbReference type="InterPro" id="IPR013229">
    <property type="entry name" value="PEGA"/>
</dbReference>
<dbReference type="OrthoDB" id="36480at2"/>
<dbReference type="EMBL" id="AP019860">
    <property type="protein sequence ID" value="BBM83249.1"/>
    <property type="molecule type" value="Genomic_DNA"/>
</dbReference>
<evidence type="ECO:0000313" key="4">
    <source>
        <dbReference type="Proteomes" id="UP000326354"/>
    </source>
</evidence>
<evidence type="ECO:0000256" key="1">
    <source>
        <dbReference type="SAM" id="Phobius"/>
    </source>
</evidence>
<dbReference type="PANTHER" id="PTHR36194">
    <property type="entry name" value="S-LAYER-LIKE PROTEIN"/>
    <property type="match status" value="1"/>
</dbReference>
<keyword evidence="4" id="KW-1185">Reference proteome</keyword>